<dbReference type="EMBL" id="JAAVJF010000005">
    <property type="protein sequence ID" value="NYR16242.1"/>
    <property type="molecule type" value="Genomic_DNA"/>
</dbReference>
<gene>
    <name evidence="1" type="ORF">HC235_09930</name>
</gene>
<keyword evidence="2" id="KW-1185">Reference proteome</keyword>
<organism evidence="1 2">
    <name type="scientific">Pyrobaculum arsenaticum</name>
    <dbReference type="NCBI Taxonomy" id="121277"/>
    <lineage>
        <taxon>Archaea</taxon>
        <taxon>Thermoproteota</taxon>
        <taxon>Thermoprotei</taxon>
        <taxon>Thermoproteales</taxon>
        <taxon>Thermoproteaceae</taxon>
        <taxon>Pyrobaculum</taxon>
    </lineage>
</organism>
<protein>
    <submittedName>
        <fullName evidence="1">Uncharacterized protein</fullName>
    </submittedName>
</protein>
<reference evidence="1 2" key="1">
    <citation type="journal article" date="2020" name="Nat. Commun.">
        <title>The structures of two archaeal type IV pili illuminate evolutionary relationships.</title>
        <authorList>
            <person name="Wang F."/>
            <person name="Baquero D.P."/>
            <person name="Su Z."/>
            <person name="Beltran L.C."/>
            <person name="Prangishvili D."/>
            <person name="Krupovic M."/>
            <person name="Egelman E.H."/>
        </authorList>
    </citation>
    <scope>NUCLEOTIDE SEQUENCE [LARGE SCALE GENOMIC DNA]</scope>
    <source>
        <strain evidence="1 2">2GA</strain>
    </source>
</reference>
<sequence length="101" mass="12011">MKQRVEQYFKELHQAIDKEIEAFTVEWRQYEALAQIQLKEDLYVFIIFSWSDEEDCTIEYMIGDENAVIQTRHLDKLDLAVSIIKTAHQMAKEKLACLQRS</sequence>
<dbReference type="OMA" id="FTVEWRQ"/>
<name>A0A7L4PBX5_9CREN</name>
<accession>A0A7L4PBX5</accession>
<evidence type="ECO:0000313" key="1">
    <source>
        <dbReference type="EMBL" id="NYR16242.1"/>
    </source>
</evidence>
<dbReference type="Proteomes" id="UP000554766">
    <property type="component" value="Unassembled WGS sequence"/>
</dbReference>
<dbReference type="AlphaFoldDB" id="A0A7L4PBX5"/>
<proteinExistence type="predicted"/>
<comment type="caution">
    <text evidence="1">The sequence shown here is derived from an EMBL/GenBank/DDBJ whole genome shotgun (WGS) entry which is preliminary data.</text>
</comment>
<dbReference type="RefSeq" id="WP_011901293.1">
    <property type="nucleotide sequence ID" value="NZ_JAAVJF010000005.1"/>
</dbReference>
<dbReference type="GeneID" id="5055644"/>
<evidence type="ECO:0000313" key="2">
    <source>
        <dbReference type="Proteomes" id="UP000554766"/>
    </source>
</evidence>